<dbReference type="InterPro" id="IPR029058">
    <property type="entry name" value="AB_hydrolase_fold"/>
</dbReference>
<gene>
    <name evidence="2" type="ORF">HK097_010877</name>
</gene>
<dbReference type="InterPro" id="IPR000073">
    <property type="entry name" value="AB_hydrolase_1"/>
</dbReference>
<evidence type="ECO:0000313" key="3">
    <source>
        <dbReference type="Proteomes" id="UP001212841"/>
    </source>
</evidence>
<proteinExistence type="predicted"/>
<keyword evidence="3" id="KW-1185">Reference proteome</keyword>
<dbReference type="GO" id="GO:0047372">
    <property type="term" value="F:monoacylglycerol lipase activity"/>
    <property type="evidence" value="ECO:0007669"/>
    <property type="project" value="TreeGrafter"/>
</dbReference>
<comment type="caution">
    <text evidence="2">The sequence shown here is derived from an EMBL/GenBank/DDBJ whole genome shotgun (WGS) entry which is preliminary data.</text>
</comment>
<dbReference type="InterPro" id="IPR029021">
    <property type="entry name" value="Prot-tyrosine_phosphatase-like"/>
</dbReference>
<name>A0AAD5SEY2_9FUNG</name>
<evidence type="ECO:0000259" key="1">
    <source>
        <dbReference type="Pfam" id="PF00561"/>
    </source>
</evidence>
<dbReference type="InterPro" id="IPR050266">
    <property type="entry name" value="AB_hydrolase_sf"/>
</dbReference>
<evidence type="ECO:0000313" key="2">
    <source>
        <dbReference type="EMBL" id="KAJ3048091.1"/>
    </source>
</evidence>
<dbReference type="SUPFAM" id="SSF53474">
    <property type="entry name" value="alpha/beta-Hydrolases"/>
    <property type="match status" value="1"/>
</dbReference>
<dbReference type="Gene3D" id="3.40.50.1820">
    <property type="entry name" value="alpha/beta hydrolase"/>
    <property type="match status" value="1"/>
</dbReference>
<accession>A0AAD5SEY2</accession>
<organism evidence="2 3">
    <name type="scientific">Rhizophlyctis rosea</name>
    <dbReference type="NCBI Taxonomy" id="64517"/>
    <lineage>
        <taxon>Eukaryota</taxon>
        <taxon>Fungi</taxon>
        <taxon>Fungi incertae sedis</taxon>
        <taxon>Chytridiomycota</taxon>
        <taxon>Chytridiomycota incertae sedis</taxon>
        <taxon>Chytridiomycetes</taxon>
        <taxon>Rhizophlyctidales</taxon>
        <taxon>Rhizophlyctidaceae</taxon>
        <taxon>Rhizophlyctis</taxon>
    </lineage>
</organism>
<dbReference type="PANTHER" id="PTHR43798:SF5">
    <property type="entry name" value="MONOACYLGLYCEROL LIPASE ABHD6"/>
    <property type="match status" value="1"/>
</dbReference>
<dbReference type="Gene3D" id="3.90.190.10">
    <property type="entry name" value="Protein tyrosine phosphatase superfamily"/>
    <property type="match status" value="1"/>
</dbReference>
<sequence length="384" mass="43640">MIARRSHLEQWSEQIVHFAQCANVLAIDLCGHGKSDKPLTDAPYSPTSLGQDIAAILEIYKWKAEGFLLISHSYGCNILTLSYPQLRDHIKALIFICPKVRPSPAEQKDMDKFIQSPIFLVNTVRLLDRRGGTRSKSVGRYLAPGASEALRRRQLKWNMENETWVAKKLMKMALWATPEDYRKIDCPLLLIGGQEDRFTPVATNMDMIYSYMAGMPNIAEPFVIPNGAHQAMLEEPDMVNAITYNWLIALGFSQMDFSNQLIREINDPNNAKWNLKNYAKWTKTVSVSSIPVKSSLFRPMKTMQQEDPVHSPKKFAAQHPEIGLVIDISREAPPYVPEDFEGTTCTYRKLATTSKIPPTREEVKRFSEVAEAFWKENPGKHIAV</sequence>
<dbReference type="GO" id="GO:0046464">
    <property type="term" value="P:acylglycerol catabolic process"/>
    <property type="evidence" value="ECO:0007669"/>
    <property type="project" value="TreeGrafter"/>
</dbReference>
<feature type="domain" description="AB hydrolase-1" evidence="1">
    <location>
        <begin position="8"/>
        <end position="236"/>
    </location>
</feature>
<protein>
    <recommendedName>
        <fullName evidence="1">AB hydrolase-1 domain-containing protein</fullName>
    </recommendedName>
</protein>
<dbReference type="EMBL" id="JADGJD010000849">
    <property type="protein sequence ID" value="KAJ3048091.1"/>
    <property type="molecule type" value="Genomic_DNA"/>
</dbReference>
<dbReference type="Proteomes" id="UP001212841">
    <property type="component" value="Unassembled WGS sequence"/>
</dbReference>
<dbReference type="SUPFAM" id="SSF52799">
    <property type="entry name" value="(Phosphotyrosine protein) phosphatases II"/>
    <property type="match status" value="1"/>
</dbReference>
<reference evidence="2" key="1">
    <citation type="submission" date="2020-05" db="EMBL/GenBank/DDBJ databases">
        <title>Phylogenomic resolution of chytrid fungi.</title>
        <authorList>
            <person name="Stajich J.E."/>
            <person name="Amses K."/>
            <person name="Simmons R."/>
            <person name="Seto K."/>
            <person name="Myers J."/>
            <person name="Bonds A."/>
            <person name="Quandt C.A."/>
            <person name="Barry K."/>
            <person name="Liu P."/>
            <person name="Grigoriev I."/>
            <person name="Longcore J.E."/>
            <person name="James T.Y."/>
        </authorList>
    </citation>
    <scope>NUCLEOTIDE SEQUENCE</scope>
    <source>
        <strain evidence="2">JEL0318</strain>
    </source>
</reference>
<dbReference type="AlphaFoldDB" id="A0AAD5SEY2"/>
<dbReference type="Pfam" id="PF00561">
    <property type="entry name" value="Abhydrolase_1"/>
    <property type="match status" value="1"/>
</dbReference>
<dbReference type="GO" id="GO:0016020">
    <property type="term" value="C:membrane"/>
    <property type="evidence" value="ECO:0007669"/>
    <property type="project" value="TreeGrafter"/>
</dbReference>
<dbReference type="PANTHER" id="PTHR43798">
    <property type="entry name" value="MONOACYLGLYCEROL LIPASE"/>
    <property type="match status" value="1"/>
</dbReference>